<comment type="caution">
    <text evidence="4">The sequence shown here is derived from an EMBL/GenBank/DDBJ whole genome shotgun (WGS) entry which is preliminary data.</text>
</comment>
<feature type="chain" id="PRO_5038669261" evidence="2">
    <location>
        <begin position="23"/>
        <end position="268"/>
    </location>
</feature>
<evidence type="ECO:0000259" key="3">
    <source>
        <dbReference type="Pfam" id="PF03413"/>
    </source>
</evidence>
<keyword evidence="2" id="KW-0732">Signal</keyword>
<feature type="region of interest" description="Disordered" evidence="1">
    <location>
        <begin position="182"/>
        <end position="203"/>
    </location>
</feature>
<dbReference type="PROSITE" id="PS51257">
    <property type="entry name" value="PROKAR_LIPOPROTEIN"/>
    <property type="match status" value="1"/>
</dbReference>
<proteinExistence type="predicted"/>
<feature type="domain" description="PepSY" evidence="3">
    <location>
        <begin position="111"/>
        <end position="172"/>
    </location>
</feature>
<evidence type="ECO:0000313" key="5">
    <source>
        <dbReference type="Proteomes" id="UP000886808"/>
    </source>
</evidence>
<evidence type="ECO:0000313" key="4">
    <source>
        <dbReference type="EMBL" id="HIV61236.1"/>
    </source>
</evidence>
<gene>
    <name evidence="4" type="ORF">H9746_00035</name>
</gene>
<evidence type="ECO:0000256" key="2">
    <source>
        <dbReference type="SAM" id="SignalP"/>
    </source>
</evidence>
<dbReference type="EMBL" id="DXIE01000001">
    <property type="protein sequence ID" value="HIV61236.1"/>
    <property type="molecule type" value="Genomic_DNA"/>
</dbReference>
<dbReference type="AlphaFoldDB" id="A0A9D1PFQ0"/>
<accession>A0A9D1PFQ0</accession>
<reference evidence="4" key="1">
    <citation type="journal article" date="2021" name="PeerJ">
        <title>Extensive microbial diversity within the chicken gut microbiome revealed by metagenomics and culture.</title>
        <authorList>
            <person name="Gilroy R."/>
            <person name="Ravi A."/>
            <person name="Getino M."/>
            <person name="Pursley I."/>
            <person name="Horton D.L."/>
            <person name="Alikhan N.F."/>
            <person name="Baker D."/>
            <person name="Gharbi K."/>
            <person name="Hall N."/>
            <person name="Watson M."/>
            <person name="Adriaenssens E.M."/>
            <person name="Foster-Nyarko E."/>
            <person name="Jarju S."/>
            <person name="Secka A."/>
            <person name="Antonio M."/>
            <person name="Oren A."/>
            <person name="Chaudhuri R.R."/>
            <person name="La Ragione R."/>
            <person name="Hildebrand F."/>
            <person name="Pallen M.J."/>
        </authorList>
    </citation>
    <scope>NUCLEOTIDE SEQUENCE</scope>
    <source>
        <strain evidence="4">CHK193-4272</strain>
    </source>
</reference>
<name>A0A9D1PFQ0_9FIRM</name>
<feature type="domain" description="PepSY" evidence="3">
    <location>
        <begin position="203"/>
        <end position="261"/>
    </location>
</feature>
<feature type="compositionally biased region" description="Low complexity" evidence="1">
    <location>
        <begin position="184"/>
        <end position="202"/>
    </location>
</feature>
<evidence type="ECO:0000256" key="1">
    <source>
        <dbReference type="SAM" id="MobiDB-lite"/>
    </source>
</evidence>
<protein>
    <submittedName>
        <fullName evidence="4">PepSY domain-containing protein</fullName>
    </submittedName>
</protein>
<reference evidence="4" key="2">
    <citation type="submission" date="2021-04" db="EMBL/GenBank/DDBJ databases">
        <authorList>
            <person name="Gilroy R."/>
        </authorList>
    </citation>
    <scope>NUCLEOTIDE SEQUENCE</scope>
    <source>
        <strain evidence="4">CHK193-4272</strain>
    </source>
</reference>
<feature type="domain" description="PepSY" evidence="3">
    <location>
        <begin position="60"/>
        <end position="96"/>
    </location>
</feature>
<dbReference type="Pfam" id="PF03413">
    <property type="entry name" value="PepSY"/>
    <property type="match status" value="3"/>
</dbReference>
<dbReference type="Proteomes" id="UP000886808">
    <property type="component" value="Unassembled WGS sequence"/>
</dbReference>
<dbReference type="InterPro" id="IPR025711">
    <property type="entry name" value="PepSY"/>
</dbReference>
<organism evidence="4 5">
    <name type="scientific">Candidatus Butyricicoccus avistercoris</name>
    <dbReference type="NCBI Taxonomy" id="2838518"/>
    <lineage>
        <taxon>Bacteria</taxon>
        <taxon>Bacillati</taxon>
        <taxon>Bacillota</taxon>
        <taxon>Clostridia</taxon>
        <taxon>Eubacteriales</taxon>
        <taxon>Butyricicoccaceae</taxon>
        <taxon>Butyricicoccus</taxon>
    </lineage>
</organism>
<feature type="signal peptide" evidence="2">
    <location>
        <begin position="1"/>
        <end position="22"/>
    </location>
</feature>
<dbReference type="Gene3D" id="3.10.450.40">
    <property type="match status" value="3"/>
</dbReference>
<sequence length="268" mass="29517">MKKLLSILTVSAVTVAALTGCATNKLTKQANVNYIGVDAAKNTALSNANIDSSNAVFNQAKLDDKNGTAYYKVDFIANGTEYEYDIDAITGTVIEQNQKQADTTQVGVLVDEAKAKEIALNHAGVTEADTSFIWAKPDVDDGQQIYEVEFYVAATNTEYDYEIHAQTGEIISFDYDAENYTPKTNNTTNGANNNTTNNSTTKTEQEIKKIALAKVPNATEKDIQVKLDRDDGKLKYEGKIIYEGMEYEFEIDAYSGAILEWEAESIFD</sequence>